<comment type="caution">
    <text evidence="2">The sequence shown here is derived from an EMBL/GenBank/DDBJ whole genome shotgun (WGS) entry which is preliminary data.</text>
</comment>
<evidence type="ECO:0000313" key="2">
    <source>
        <dbReference type="EMBL" id="KAK3267326.1"/>
    </source>
</evidence>
<protein>
    <submittedName>
        <fullName evidence="2">Uncharacterized protein</fullName>
    </submittedName>
</protein>
<name>A0AAE0FWF9_9CHLO</name>
<evidence type="ECO:0000256" key="1">
    <source>
        <dbReference type="SAM" id="MobiDB-lite"/>
    </source>
</evidence>
<dbReference type="AlphaFoldDB" id="A0AAE0FWF9"/>
<feature type="compositionally biased region" description="Polar residues" evidence="1">
    <location>
        <begin position="119"/>
        <end position="143"/>
    </location>
</feature>
<keyword evidence="3" id="KW-1185">Reference proteome</keyword>
<feature type="region of interest" description="Disordered" evidence="1">
    <location>
        <begin position="237"/>
        <end position="292"/>
    </location>
</feature>
<gene>
    <name evidence="2" type="ORF">CYMTET_24111</name>
</gene>
<feature type="non-terminal residue" evidence="2">
    <location>
        <position position="1"/>
    </location>
</feature>
<dbReference type="Proteomes" id="UP001190700">
    <property type="component" value="Unassembled WGS sequence"/>
</dbReference>
<evidence type="ECO:0000313" key="3">
    <source>
        <dbReference type="Proteomes" id="UP001190700"/>
    </source>
</evidence>
<accession>A0AAE0FWF9</accession>
<feature type="compositionally biased region" description="Low complexity" evidence="1">
    <location>
        <begin position="21"/>
        <end position="80"/>
    </location>
</feature>
<dbReference type="EMBL" id="LGRX02012479">
    <property type="protein sequence ID" value="KAK3267326.1"/>
    <property type="molecule type" value="Genomic_DNA"/>
</dbReference>
<sequence>STTPDTAARDVSTIPDTATGDVSTTPDTAASDDSTTPDTAASDVSTAPDTVTIDDITTPDTAASDDSTTPDTAASDVSTAPDTVAIDDSTTPDTATGDVSTAPDTVAIDDGITPDTAASDVSTTPDTAASDVSTALDTATGDVSTAPGPVGDVSTTPETAIGDVSTTLDTATGDVSTAPDTATGDISTMPDTVAGSVSTMPETAIGGVSTAPDTATGDISTTPGHCCEVAGTAPDAATGDVSTTPDTVAGDVSTMPDTAIGDVSTMPDTATGDVSTTPDTAAGDVSTTPDTVASDVSITPETVASDVSTTPDTNKSGHRIAIIAKDAVGDVSTAPETATAGDINAAAKVKLPVEADSGLRLVDYASLRKLTSTPTSFPEHKGCAAESSLNFSTAGEVCLPGKVDCSLVELKIPKAEIEEVGAVEFCDTDFAQQFVRNNGCIFVQNGTFHFAAECALMQVPKFSCADALQQCLYSGNWTSWDVWRPAEPSYHIFSRPEAFQLLKKRRLAFVGDSLMRQQFNHQLQYLRGNTAYADVPQMGELLYQVLAAEEGSVSTGASVFTDIFQIKDKGRLNPGMLEFMPVERSEAHLQMSLQFRHTWRDVPDLFNQSNMELEEFDPDAIVLHLGAWLNAKEDCATACLPEQQSFFKTIKQYMAEHPTTKKLLLIGAPDQLEHQQNIVEMNEYSRMFCEENPRIAQYVDFYNLTRSPNYVWSKGEDDVHFGCGFADAGTFHIAKIWKKGLGPRCEDVVNANLMQMVFNHLSHIFVDDM</sequence>
<feature type="region of interest" description="Disordered" evidence="1">
    <location>
        <begin position="170"/>
        <end position="189"/>
    </location>
</feature>
<feature type="compositionally biased region" description="Polar residues" evidence="1">
    <location>
        <begin position="88"/>
        <end position="103"/>
    </location>
</feature>
<proteinExistence type="predicted"/>
<reference evidence="2 3" key="1">
    <citation type="journal article" date="2015" name="Genome Biol. Evol.">
        <title>Comparative Genomics of a Bacterivorous Green Alga Reveals Evolutionary Causalities and Consequences of Phago-Mixotrophic Mode of Nutrition.</title>
        <authorList>
            <person name="Burns J.A."/>
            <person name="Paasch A."/>
            <person name="Narechania A."/>
            <person name="Kim E."/>
        </authorList>
    </citation>
    <scope>NUCLEOTIDE SEQUENCE [LARGE SCALE GENOMIC DNA]</scope>
    <source>
        <strain evidence="2 3">PLY_AMNH</strain>
    </source>
</reference>
<feature type="region of interest" description="Disordered" evidence="1">
    <location>
        <begin position="1"/>
        <end position="158"/>
    </location>
</feature>
<organism evidence="2 3">
    <name type="scientific">Cymbomonas tetramitiformis</name>
    <dbReference type="NCBI Taxonomy" id="36881"/>
    <lineage>
        <taxon>Eukaryota</taxon>
        <taxon>Viridiplantae</taxon>
        <taxon>Chlorophyta</taxon>
        <taxon>Pyramimonadophyceae</taxon>
        <taxon>Pyramimonadales</taxon>
        <taxon>Pyramimonadaceae</taxon>
        <taxon>Cymbomonas</taxon>
    </lineage>
</organism>
<feature type="compositionally biased region" description="Polar residues" evidence="1">
    <location>
        <begin position="266"/>
        <end position="292"/>
    </location>
</feature>